<sequence length="59" mass="6368">ALGADAVMIGRPYLYALAAGGEAGVDRMFDLLRAEICRDMALLGCRKISDLSPEYIHTP</sequence>
<dbReference type="Pfam" id="PF01070">
    <property type="entry name" value="FMN_dh"/>
    <property type="match status" value="1"/>
</dbReference>
<keyword evidence="4 6" id="KW-0560">Oxidoreductase</keyword>
<evidence type="ECO:0000256" key="4">
    <source>
        <dbReference type="ARBA" id="ARBA00023002"/>
    </source>
</evidence>
<dbReference type="SUPFAM" id="SSF51395">
    <property type="entry name" value="FMN-linked oxidoreductases"/>
    <property type="match status" value="1"/>
</dbReference>
<feature type="non-terminal residue" evidence="6">
    <location>
        <position position="1"/>
    </location>
</feature>
<proteinExistence type="predicted"/>
<reference evidence="6" key="1">
    <citation type="submission" date="2018-06" db="EMBL/GenBank/DDBJ databases">
        <authorList>
            <person name="Zhirakovskaya E."/>
        </authorList>
    </citation>
    <scope>NUCLEOTIDE SEQUENCE</scope>
</reference>
<dbReference type="PANTHER" id="PTHR10578">
    <property type="entry name" value="S -2-HYDROXY-ACID OXIDASE-RELATED"/>
    <property type="match status" value="1"/>
</dbReference>
<keyword evidence="3" id="KW-0288">FMN</keyword>
<gene>
    <name evidence="6" type="ORF">MNBD_ALPHA01-1957</name>
</gene>
<keyword evidence="2" id="KW-0285">Flavoprotein</keyword>
<dbReference type="AlphaFoldDB" id="A0A3B0RNN8"/>
<dbReference type="Gene3D" id="3.20.20.70">
    <property type="entry name" value="Aldolase class I"/>
    <property type="match status" value="1"/>
</dbReference>
<comment type="cofactor">
    <cofactor evidence="1">
        <name>FMN</name>
        <dbReference type="ChEBI" id="CHEBI:58210"/>
    </cofactor>
</comment>
<accession>A0A3B0RNN8</accession>
<dbReference type="InterPro" id="IPR013785">
    <property type="entry name" value="Aldolase_TIM"/>
</dbReference>
<organism evidence="6">
    <name type="scientific">hydrothermal vent metagenome</name>
    <dbReference type="NCBI Taxonomy" id="652676"/>
    <lineage>
        <taxon>unclassified sequences</taxon>
        <taxon>metagenomes</taxon>
        <taxon>ecological metagenomes</taxon>
    </lineage>
</organism>
<evidence type="ECO:0000256" key="3">
    <source>
        <dbReference type="ARBA" id="ARBA00022643"/>
    </source>
</evidence>
<dbReference type="PANTHER" id="PTHR10578:SF107">
    <property type="entry name" value="2-HYDROXYACID OXIDASE 1"/>
    <property type="match status" value="1"/>
</dbReference>
<evidence type="ECO:0000256" key="2">
    <source>
        <dbReference type="ARBA" id="ARBA00022630"/>
    </source>
</evidence>
<dbReference type="EC" id="1.1.2.3" evidence="6"/>
<dbReference type="InterPro" id="IPR037396">
    <property type="entry name" value="FMN_HAD"/>
</dbReference>
<feature type="domain" description="FMN hydroxy acid dehydrogenase" evidence="5">
    <location>
        <begin position="1"/>
        <end position="59"/>
    </location>
</feature>
<evidence type="ECO:0000313" key="6">
    <source>
        <dbReference type="EMBL" id="VAV93519.1"/>
    </source>
</evidence>
<dbReference type="EMBL" id="UOEJ01000048">
    <property type="protein sequence ID" value="VAV93519.1"/>
    <property type="molecule type" value="Genomic_DNA"/>
</dbReference>
<protein>
    <submittedName>
        <fullName evidence="6">L-lactate dehydrogenase</fullName>
        <ecNumber evidence="6">1.1.2.3</ecNumber>
    </submittedName>
</protein>
<dbReference type="InterPro" id="IPR000262">
    <property type="entry name" value="FMN-dep_DH"/>
</dbReference>
<dbReference type="PROSITE" id="PS51349">
    <property type="entry name" value="FMN_HYDROXY_ACID_DH_2"/>
    <property type="match status" value="1"/>
</dbReference>
<evidence type="ECO:0000259" key="5">
    <source>
        <dbReference type="PROSITE" id="PS51349"/>
    </source>
</evidence>
<evidence type="ECO:0000256" key="1">
    <source>
        <dbReference type="ARBA" id="ARBA00001917"/>
    </source>
</evidence>
<name>A0A3B0RNN8_9ZZZZ</name>
<dbReference type="GO" id="GO:0004460">
    <property type="term" value="F:L-lactate dehydrogenase (cytochrome) activity"/>
    <property type="evidence" value="ECO:0007669"/>
    <property type="project" value="UniProtKB-EC"/>
</dbReference>